<sequence>MIKLIRMTAGLMLLFAVVISCSTESEPSLQSQPSATPEPEFERVTVTPVPIDTPTPAPVAKTQSQLTSERLADPVFPDWLDPDIATAQPSDEEIIQGWTEFLSNTEVSVSNWGPQHFCADGTHFFTNNETGELAESSDKWNLRGNPAIPSSNWGVIKIWDWLDFERTGGLIWHSGSGSEVFVTRSEKCLEHIAD</sequence>
<reference evidence="5 6" key="1">
    <citation type="submission" date="2019-11" db="EMBL/GenBank/DDBJ databases">
        <authorList>
            <person name="Cho J.-C."/>
        </authorList>
    </citation>
    <scope>NUCLEOTIDE SEQUENCE [LARGE SCALE GENOMIC DNA]</scope>
    <source>
        <strain evidence="4 5">JH1073</strain>
        <strain evidence="3 6">JH702</strain>
    </source>
</reference>
<evidence type="ECO:0000313" key="5">
    <source>
        <dbReference type="Proteomes" id="UP001219901"/>
    </source>
</evidence>
<accession>A0AAJ5ZEM2</accession>
<evidence type="ECO:0000313" key="4">
    <source>
        <dbReference type="EMBL" id="WFG39565.1"/>
    </source>
</evidence>
<gene>
    <name evidence="3" type="ORF">GKO46_01210</name>
    <name evidence="4" type="ORF">GKO48_08015</name>
</gene>
<evidence type="ECO:0000256" key="2">
    <source>
        <dbReference type="SAM" id="SignalP"/>
    </source>
</evidence>
<dbReference type="EMBL" id="WMBE01000001">
    <property type="protein sequence ID" value="MDG0865692.1"/>
    <property type="molecule type" value="Genomic_DNA"/>
</dbReference>
<name>A0AAJ5ZEM2_9CHLR</name>
<keyword evidence="2" id="KW-0732">Signal</keyword>
<organism evidence="4 5">
    <name type="scientific">Candidatus Lucifugimonas marina</name>
    <dbReference type="NCBI Taxonomy" id="3038979"/>
    <lineage>
        <taxon>Bacteria</taxon>
        <taxon>Bacillati</taxon>
        <taxon>Chloroflexota</taxon>
        <taxon>Dehalococcoidia</taxon>
        <taxon>SAR202 cluster</taxon>
        <taxon>Candidatus Lucifugimonadales</taxon>
        <taxon>Candidatus Lucifugimonadaceae</taxon>
        <taxon>Candidatus Lucifugimonas</taxon>
    </lineage>
</organism>
<feature type="region of interest" description="Disordered" evidence="1">
    <location>
        <begin position="48"/>
        <end position="67"/>
    </location>
</feature>
<dbReference type="AlphaFoldDB" id="A0AAJ5ZEM2"/>
<dbReference type="RefSeq" id="WP_342823389.1">
    <property type="nucleotide sequence ID" value="NZ_CP046146.1"/>
</dbReference>
<evidence type="ECO:0000313" key="3">
    <source>
        <dbReference type="EMBL" id="MDG0865692.1"/>
    </source>
</evidence>
<dbReference type="Proteomes" id="UP001321249">
    <property type="component" value="Unassembled WGS sequence"/>
</dbReference>
<dbReference type="EMBL" id="CP046147">
    <property type="protein sequence ID" value="WFG39565.1"/>
    <property type="molecule type" value="Genomic_DNA"/>
</dbReference>
<evidence type="ECO:0000256" key="1">
    <source>
        <dbReference type="SAM" id="MobiDB-lite"/>
    </source>
</evidence>
<reference evidence="5" key="3">
    <citation type="submission" date="2023-06" db="EMBL/GenBank/DDBJ databases">
        <title>Pangenomics reveal diversification of enzyme families and niche specialization in globally abundant SAR202 bacteria.</title>
        <authorList>
            <person name="Saw J.H.W."/>
        </authorList>
    </citation>
    <scope>NUCLEOTIDE SEQUENCE [LARGE SCALE GENOMIC DNA]</scope>
    <source>
        <strain evidence="5">JH1073</strain>
    </source>
</reference>
<feature type="signal peptide" evidence="2">
    <location>
        <begin position="1"/>
        <end position="22"/>
    </location>
</feature>
<feature type="chain" id="PRO_5042459650" evidence="2">
    <location>
        <begin position="23"/>
        <end position="194"/>
    </location>
</feature>
<evidence type="ECO:0000313" key="6">
    <source>
        <dbReference type="Proteomes" id="UP001321249"/>
    </source>
</evidence>
<dbReference type="Proteomes" id="UP001219901">
    <property type="component" value="Chromosome"/>
</dbReference>
<reference evidence="4" key="2">
    <citation type="journal article" date="2023" name="Nat. Commun.">
        <title>Cultivation of marine bacteria of the SAR202 clade.</title>
        <authorList>
            <person name="Lim Y."/>
            <person name="Seo J.H."/>
            <person name="Giovannoni S.J."/>
            <person name="Kang I."/>
            <person name="Cho J.C."/>
        </authorList>
    </citation>
    <scope>NUCLEOTIDE SEQUENCE</scope>
    <source>
        <strain evidence="4">JH1073</strain>
    </source>
</reference>
<keyword evidence="5" id="KW-1185">Reference proteome</keyword>
<proteinExistence type="predicted"/>
<protein>
    <submittedName>
        <fullName evidence="4">Uncharacterized protein</fullName>
    </submittedName>
</protein>